<dbReference type="InterPro" id="IPR037004">
    <property type="entry name" value="Exonuc_VII_ssu_sf"/>
</dbReference>
<dbReference type="PIRSF" id="PIRSF006488">
    <property type="entry name" value="Exonuc_VII_S"/>
    <property type="match status" value="1"/>
</dbReference>
<dbReference type="GO" id="GO:0005829">
    <property type="term" value="C:cytosol"/>
    <property type="evidence" value="ECO:0007669"/>
    <property type="project" value="TreeGrafter"/>
</dbReference>
<dbReference type="KEGG" id="aun:AWM73_05485"/>
<comment type="subcellular location">
    <subcellularLocation>
        <location evidence="6">Cytoplasm</location>
    </subcellularLocation>
</comment>
<dbReference type="NCBIfam" id="TIGR01280">
    <property type="entry name" value="xseB"/>
    <property type="match status" value="1"/>
</dbReference>
<comment type="catalytic activity">
    <reaction evidence="6">
        <text>Exonucleolytic cleavage in either 5'- to 3'- or 3'- to 5'-direction to yield nucleoside 5'-phosphates.</text>
        <dbReference type="EC" id="3.1.11.6"/>
    </reaction>
</comment>
<gene>
    <name evidence="6" type="primary">xseB</name>
    <name evidence="7" type="ORF">F6I34_01240</name>
</gene>
<dbReference type="Proteomes" id="UP000326476">
    <property type="component" value="Unassembled WGS sequence"/>
</dbReference>
<keyword evidence="4 6" id="KW-0378">Hydrolase</keyword>
<dbReference type="GO" id="GO:0008855">
    <property type="term" value="F:exodeoxyribonuclease VII activity"/>
    <property type="evidence" value="ECO:0007669"/>
    <property type="project" value="UniProtKB-UniRule"/>
</dbReference>
<proteinExistence type="inferred from homology"/>
<dbReference type="PANTHER" id="PTHR34137">
    <property type="entry name" value="EXODEOXYRIBONUCLEASE 7 SMALL SUBUNIT"/>
    <property type="match status" value="1"/>
</dbReference>
<comment type="function">
    <text evidence="6">Bidirectionally degrades single-stranded DNA into large acid-insoluble oligonucleotides, which are then degraded further into small acid-soluble oligonucleotides.</text>
</comment>
<evidence type="ECO:0000313" key="7">
    <source>
        <dbReference type="EMBL" id="KAA9242105.1"/>
    </source>
</evidence>
<evidence type="ECO:0000256" key="6">
    <source>
        <dbReference type="HAMAP-Rule" id="MF_00337"/>
    </source>
</evidence>
<dbReference type="OrthoDB" id="9798666at2"/>
<comment type="caution">
    <text evidence="7">The sequence shown here is derived from an EMBL/GenBank/DDBJ whole genome shotgun (WGS) entry which is preliminary data.</text>
</comment>
<evidence type="ECO:0000256" key="1">
    <source>
        <dbReference type="ARBA" id="ARBA00009998"/>
    </source>
</evidence>
<dbReference type="SUPFAM" id="SSF116842">
    <property type="entry name" value="XseB-like"/>
    <property type="match status" value="1"/>
</dbReference>
<keyword evidence="3 6" id="KW-0540">Nuclease</keyword>
<keyword evidence="2 6" id="KW-0963">Cytoplasm</keyword>
<name>A0A109REK7_9LACT</name>
<dbReference type="GO" id="GO:0009318">
    <property type="term" value="C:exodeoxyribonuclease VII complex"/>
    <property type="evidence" value="ECO:0007669"/>
    <property type="project" value="UniProtKB-UniRule"/>
</dbReference>
<dbReference type="GO" id="GO:0006308">
    <property type="term" value="P:DNA catabolic process"/>
    <property type="evidence" value="ECO:0007669"/>
    <property type="project" value="UniProtKB-UniRule"/>
</dbReference>
<dbReference type="AlphaFoldDB" id="A0A109REK7"/>
<evidence type="ECO:0000256" key="4">
    <source>
        <dbReference type="ARBA" id="ARBA00022801"/>
    </source>
</evidence>
<evidence type="ECO:0000256" key="5">
    <source>
        <dbReference type="ARBA" id="ARBA00022839"/>
    </source>
</evidence>
<reference evidence="8" key="1">
    <citation type="submission" date="2019-09" db="EMBL/GenBank/DDBJ databases">
        <title>Draft genome sequence assemblies of isolates from the urinary tract.</title>
        <authorList>
            <person name="Mores C.R."/>
            <person name="Putonti C."/>
            <person name="Wolfe A.J."/>
        </authorList>
    </citation>
    <scope>NUCLEOTIDE SEQUENCE [LARGE SCALE GENOMIC DNA]</scope>
    <source>
        <strain evidence="8">UMB8614</strain>
    </source>
</reference>
<dbReference type="HAMAP" id="MF_00337">
    <property type="entry name" value="Exonuc_7_S"/>
    <property type="match status" value="1"/>
</dbReference>
<dbReference type="GeneID" id="89334404"/>
<evidence type="ECO:0000256" key="2">
    <source>
        <dbReference type="ARBA" id="ARBA00022490"/>
    </source>
</evidence>
<dbReference type="Pfam" id="PF02609">
    <property type="entry name" value="Exonuc_VII_S"/>
    <property type="match status" value="1"/>
</dbReference>
<comment type="subunit">
    <text evidence="6">Heterooligomer composed of large and small subunits.</text>
</comment>
<organism evidence="7 8">
    <name type="scientific">Aerococcus tenax</name>
    <dbReference type="NCBI Taxonomy" id="3078812"/>
    <lineage>
        <taxon>Bacteria</taxon>
        <taxon>Bacillati</taxon>
        <taxon>Bacillota</taxon>
        <taxon>Bacilli</taxon>
        <taxon>Lactobacillales</taxon>
        <taxon>Aerococcaceae</taxon>
        <taxon>Aerococcus</taxon>
    </lineage>
</organism>
<sequence length="81" mass="9185">MNSKIEELSFEEALKELEGIVAQLQNGDIPLKESMDAFQRGVKLSNYCSQSLEKAEKTMAKLMNDQDELEEFEVAKGNEDQ</sequence>
<evidence type="ECO:0000256" key="3">
    <source>
        <dbReference type="ARBA" id="ARBA00022722"/>
    </source>
</evidence>
<dbReference type="Gene3D" id="1.10.287.1040">
    <property type="entry name" value="Exonuclease VII, small subunit"/>
    <property type="match status" value="1"/>
</dbReference>
<protein>
    <recommendedName>
        <fullName evidence="6">Exodeoxyribonuclease 7 small subunit</fullName>
        <ecNumber evidence="6">3.1.11.6</ecNumber>
    </recommendedName>
    <alternativeName>
        <fullName evidence="6">Exodeoxyribonuclease VII small subunit</fullName>
        <shortName evidence="6">Exonuclease VII small subunit</shortName>
    </alternativeName>
</protein>
<dbReference type="EC" id="3.1.11.6" evidence="6"/>
<keyword evidence="8" id="KW-1185">Reference proteome</keyword>
<dbReference type="RefSeq" id="WP_013669827.1">
    <property type="nucleotide sequence ID" value="NZ_CAJHLU010000003.1"/>
</dbReference>
<keyword evidence="5 6" id="KW-0269">Exonuclease</keyword>
<dbReference type="PANTHER" id="PTHR34137:SF1">
    <property type="entry name" value="EXODEOXYRIBONUCLEASE 7 SMALL SUBUNIT"/>
    <property type="match status" value="1"/>
</dbReference>
<dbReference type="EMBL" id="VYVN01000002">
    <property type="protein sequence ID" value="KAA9242105.1"/>
    <property type="molecule type" value="Genomic_DNA"/>
</dbReference>
<dbReference type="OMA" id="PLNDYKG"/>
<dbReference type="NCBIfam" id="NF002138">
    <property type="entry name" value="PRK00977.1-2"/>
    <property type="match status" value="1"/>
</dbReference>
<comment type="similarity">
    <text evidence="1 6">Belongs to the XseB family.</text>
</comment>
<accession>A0A109REK7</accession>
<dbReference type="InterPro" id="IPR003761">
    <property type="entry name" value="Exonuc_VII_S"/>
</dbReference>
<evidence type="ECO:0000313" key="8">
    <source>
        <dbReference type="Proteomes" id="UP000326476"/>
    </source>
</evidence>